<dbReference type="Proteomes" id="UP000015100">
    <property type="component" value="Unassembled WGS sequence"/>
</dbReference>
<evidence type="ECO:0000256" key="1">
    <source>
        <dbReference type="SAM" id="SignalP"/>
    </source>
</evidence>
<evidence type="ECO:0000313" key="2">
    <source>
        <dbReference type="EMBL" id="EPS38432.1"/>
    </source>
</evidence>
<protein>
    <submittedName>
        <fullName evidence="2">Uncharacterized protein</fullName>
    </submittedName>
</protein>
<feature type="signal peptide" evidence="1">
    <location>
        <begin position="1"/>
        <end position="19"/>
    </location>
</feature>
<accession>S8BT93</accession>
<dbReference type="AlphaFoldDB" id="S8BT93"/>
<dbReference type="OrthoDB" id="3867638at2759"/>
<keyword evidence="1" id="KW-0732">Signal</keyword>
<reference evidence="2 3" key="1">
    <citation type="journal article" date="2013" name="PLoS Genet.">
        <title>Genomic mechanisms accounting for the adaptation to parasitism in nematode-trapping fungi.</title>
        <authorList>
            <person name="Meerupati T."/>
            <person name="Andersson K.M."/>
            <person name="Friman E."/>
            <person name="Kumar D."/>
            <person name="Tunlid A."/>
            <person name="Ahren D."/>
        </authorList>
    </citation>
    <scope>NUCLEOTIDE SEQUENCE [LARGE SCALE GENOMIC DNA]</scope>
    <source>
        <strain evidence="2 3">CBS 200.50</strain>
    </source>
</reference>
<organism evidence="2 3">
    <name type="scientific">Dactylellina haptotyla (strain CBS 200.50)</name>
    <name type="common">Nematode-trapping fungus</name>
    <name type="synonym">Monacrosporium haptotylum</name>
    <dbReference type="NCBI Taxonomy" id="1284197"/>
    <lineage>
        <taxon>Eukaryota</taxon>
        <taxon>Fungi</taxon>
        <taxon>Dikarya</taxon>
        <taxon>Ascomycota</taxon>
        <taxon>Pezizomycotina</taxon>
        <taxon>Orbiliomycetes</taxon>
        <taxon>Orbiliales</taxon>
        <taxon>Orbiliaceae</taxon>
        <taxon>Dactylellina</taxon>
    </lineage>
</organism>
<reference evidence="3" key="2">
    <citation type="submission" date="2013-04" db="EMBL/GenBank/DDBJ databases">
        <title>Genomic mechanisms accounting for the adaptation to parasitism in nematode-trapping fungi.</title>
        <authorList>
            <person name="Ahren D.G."/>
        </authorList>
    </citation>
    <scope>NUCLEOTIDE SEQUENCE [LARGE SCALE GENOMIC DNA]</scope>
    <source>
        <strain evidence="3">CBS 200.50</strain>
    </source>
</reference>
<comment type="caution">
    <text evidence="2">The sequence shown here is derived from an EMBL/GenBank/DDBJ whole genome shotgun (WGS) entry which is preliminary data.</text>
</comment>
<dbReference type="HOGENOM" id="CLU_145529_0_0_1"/>
<gene>
    <name evidence="2" type="ORF">H072_7833</name>
</gene>
<feature type="chain" id="PRO_5004561557" evidence="1">
    <location>
        <begin position="20"/>
        <end position="150"/>
    </location>
</feature>
<evidence type="ECO:0000313" key="3">
    <source>
        <dbReference type="Proteomes" id="UP000015100"/>
    </source>
</evidence>
<sequence length="150" mass="17240">MLFIKSLVLAFGFMAGVSSTAIVPAPVDQESSVEKRGDGPYAWCRYYQDGGFWKVGFHFRFETWGQWDDDWGQGFLDNIRGHCGANVENWGFWYDQGPPPTWGHADFWIYAYPYGNYNLPQCTLDAVWQASEKWGAITGAYCTKQYDNWS</sequence>
<proteinExistence type="predicted"/>
<dbReference type="OMA" id="ANVENWG"/>
<keyword evidence="3" id="KW-1185">Reference proteome</keyword>
<name>S8BT93_DACHA</name>
<dbReference type="EMBL" id="AQGS01000552">
    <property type="protein sequence ID" value="EPS38432.1"/>
    <property type="molecule type" value="Genomic_DNA"/>
</dbReference>